<evidence type="ECO:0000256" key="8">
    <source>
        <dbReference type="ARBA" id="ARBA00022840"/>
    </source>
</evidence>
<keyword evidence="7" id="KW-0692">RNA repair</keyword>
<dbReference type="NCBIfam" id="TIGR00277">
    <property type="entry name" value="HDIG"/>
    <property type="match status" value="1"/>
</dbReference>
<dbReference type="AlphaFoldDB" id="A0AAE3TD48"/>
<comment type="cofactor">
    <cofactor evidence="1">
        <name>Mg(2+)</name>
        <dbReference type="ChEBI" id="CHEBI:18420"/>
    </cofactor>
</comment>
<dbReference type="Pfam" id="PF01743">
    <property type="entry name" value="PolyA_pol"/>
    <property type="match status" value="1"/>
</dbReference>
<name>A0AAE3TD48_9BACT</name>
<dbReference type="PANTHER" id="PTHR47545">
    <property type="entry name" value="MULTIFUNCTIONAL CCA PROTEIN"/>
    <property type="match status" value="1"/>
</dbReference>
<sequence>MNLKNQIYDYQFLNLFTDVAENLKVDIYLVGGFVRDIFLDRKKNEFDFLVIGDGPKFAKEVATKFGIDDVVIYKNFGTAHFKYLNYDFEFVGARKESYKKNSRNPKVEIGTLDDDLNRRDFTINTLAISLNKNTFGDLIDKFNGLDDIKNKLIKTANDPEKTFDDDPLRIMRAFRFASQLNFNIEENTFNAASKMAERLKIVSQERITDEFLKILTSPKPSIGLNLLFQSGVLKVIFPEVHNLAGVEQRKDFHHKDVFYHTLMVVDNISNVTENVWLRFAALMHDIAKPQTKRFVDGVGWTFHGHEDLGAKMMKPIFEKLKLPLTQLDYVEKLVRLHLRPIALVDEQVTDSAIRRLIVQAGEDLEDLITLCRADITSKNQAKVSKYLENYEIVMQKVRDVKERDQLRAFQSPVRGDEIMRICNIPPSKLVGEIKTAIEEAILDGIIGNNYEEAFQYFLSIKDKFLNSKKNI</sequence>
<dbReference type="Proteomes" id="UP001221302">
    <property type="component" value="Unassembled WGS sequence"/>
</dbReference>
<dbReference type="InterPro" id="IPR003607">
    <property type="entry name" value="HD/PDEase_dom"/>
</dbReference>
<dbReference type="CDD" id="cd05398">
    <property type="entry name" value="NT_ClassII-CCAase"/>
    <property type="match status" value="1"/>
</dbReference>
<feature type="domain" description="Poly A polymerase head" evidence="12">
    <location>
        <begin position="27"/>
        <end position="153"/>
    </location>
</feature>
<evidence type="ECO:0000256" key="1">
    <source>
        <dbReference type="ARBA" id="ARBA00001946"/>
    </source>
</evidence>
<dbReference type="Pfam" id="PF12627">
    <property type="entry name" value="PolyA_pol_RNAbd"/>
    <property type="match status" value="1"/>
</dbReference>
<evidence type="ECO:0000256" key="10">
    <source>
        <dbReference type="ARBA" id="ARBA00022884"/>
    </source>
</evidence>
<dbReference type="SUPFAM" id="SSF81301">
    <property type="entry name" value="Nucleotidyltransferase"/>
    <property type="match status" value="1"/>
</dbReference>
<evidence type="ECO:0000313" key="16">
    <source>
        <dbReference type="Proteomes" id="UP001221302"/>
    </source>
</evidence>
<reference evidence="15" key="1">
    <citation type="submission" date="2023-03" db="EMBL/GenBank/DDBJ databases">
        <title>Stygiobacter electus gen. nov., sp. nov., facultatively anaerobic thermotolerant bacterium of the class Ignavibacteria from a well of Yessentuki mineral water deposit.</title>
        <authorList>
            <person name="Podosokorskaya O.A."/>
            <person name="Elcheninov A.G."/>
            <person name="Petrova N.F."/>
            <person name="Zavarzina D.G."/>
            <person name="Kublanov I.V."/>
            <person name="Merkel A.Y."/>
        </authorList>
    </citation>
    <scope>NUCLEOTIDE SEQUENCE</scope>
    <source>
        <strain evidence="15">09-Me</strain>
    </source>
</reference>
<keyword evidence="10 11" id="KW-0694">RNA-binding</keyword>
<dbReference type="RefSeq" id="WP_321535919.1">
    <property type="nucleotide sequence ID" value="NZ_JARGDL010000010.1"/>
</dbReference>
<dbReference type="GO" id="GO:0005524">
    <property type="term" value="F:ATP binding"/>
    <property type="evidence" value="ECO:0007669"/>
    <property type="project" value="UniProtKB-KW"/>
</dbReference>
<dbReference type="InterPro" id="IPR043519">
    <property type="entry name" value="NT_sf"/>
</dbReference>
<dbReference type="GO" id="GO:0003723">
    <property type="term" value="F:RNA binding"/>
    <property type="evidence" value="ECO:0007669"/>
    <property type="project" value="UniProtKB-KW"/>
</dbReference>
<evidence type="ECO:0000259" key="13">
    <source>
        <dbReference type="Pfam" id="PF01966"/>
    </source>
</evidence>
<dbReference type="CDD" id="cd00077">
    <property type="entry name" value="HDc"/>
    <property type="match status" value="1"/>
</dbReference>
<evidence type="ECO:0000256" key="5">
    <source>
        <dbReference type="ARBA" id="ARBA00022723"/>
    </source>
</evidence>
<keyword evidence="6" id="KW-0547">Nucleotide-binding</keyword>
<evidence type="ECO:0000256" key="3">
    <source>
        <dbReference type="ARBA" id="ARBA00022694"/>
    </source>
</evidence>
<dbReference type="SUPFAM" id="SSF81891">
    <property type="entry name" value="Poly A polymerase C-terminal region-like"/>
    <property type="match status" value="1"/>
</dbReference>
<keyword evidence="8" id="KW-0067">ATP-binding</keyword>
<evidence type="ECO:0000256" key="11">
    <source>
        <dbReference type="RuleBase" id="RU003953"/>
    </source>
</evidence>
<evidence type="ECO:0000313" key="15">
    <source>
        <dbReference type="EMBL" id="MDF1612151.1"/>
    </source>
</evidence>
<dbReference type="GO" id="GO:0008033">
    <property type="term" value="P:tRNA processing"/>
    <property type="evidence" value="ECO:0007669"/>
    <property type="project" value="UniProtKB-KW"/>
</dbReference>
<evidence type="ECO:0000259" key="12">
    <source>
        <dbReference type="Pfam" id="PF01743"/>
    </source>
</evidence>
<dbReference type="Gene3D" id="1.10.246.80">
    <property type="match status" value="1"/>
</dbReference>
<keyword evidence="5" id="KW-0479">Metal-binding</keyword>
<dbReference type="InterPro" id="IPR006674">
    <property type="entry name" value="HD_domain"/>
</dbReference>
<evidence type="ECO:0000256" key="9">
    <source>
        <dbReference type="ARBA" id="ARBA00022842"/>
    </source>
</evidence>
<feature type="domain" description="HD" evidence="13">
    <location>
        <begin position="257"/>
        <end position="342"/>
    </location>
</feature>
<dbReference type="GO" id="GO:0016779">
    <property type="term" value="F:nucleotidyltransferase activity"/>
    <property type="evidence" value="ECO:0007669"/>
    <property type="project" value="UniProtKB-KW"/>
</dbReference>
<dbReference type="PANTHER" id="PTHR47545:SF1">
    <property type="entry name" value="MULTIFUNCTIONAL CCA PROTEIN"/>
    <property type="match status" value="1"/>
</dbReference>
<comment type="caution">
    <text evidence="15">The sequence shown here is derived from an EMBL/GenBank/DDBJ whole genome shotgun (WGS) entry which is preliminary data.</text>
</comment>
<protein>
    <submittedName>
        <fullName evidence="15">CCA tRNA nucleotidyltransferase</fullName>
    </submittedName>
</protein>
<keyword evidence="9" id="KW-0460">Magnesium</keyword>
<dbReference type="Gene3D" id="3.30.460.10">
    <property type="entry name" value="Beta Polymerase, domain 2"/>
    <property type="match status" value="1"/>
</dbReference>
<gene>
    <name evidence="15" type="ORF">P0M35_08310</name>
</gene>
<comment type="similarity">
    <text evidence="11">Belongs to the tRNA nucleotidyltransferase/poly(A) polymerase family.</text>
</comment>
<dbReference type="Gene3D" id="1.10.3090.10">
    <property type="entry name" value="cca-adding enzyme, domain 2"/>
    <property type="match status" value="1"/>
</dbReference>
<evidence type="ECO:0000256" key="7">
    <source>
        <dbReference type="ARBA" id="ARBA00022800"/>
    </source>
</evidence>
<keyword evidence="16" id="KW-1185">Reference proteome</keyword>
<keyword evidence="3" id="KW-0819">tRNA processing</keyword>
<evidence type="ECO:0000256" key="2">
    <source>
        <dbReference type="ARBA" id="ARBA00022679"/>
    </source>
</evidence>
<dbReference type="Pfam" id="PF01966">
    <property type="entry name" value="HD"/>
    <property type="match status" value="1"/>
</dbReference>
<dbReference type="EMBL" id="JARGDL010000010">
    <property type="protein sequence ID" value="MDF1612151.1"/>
    <property type="molecule type" value="Genomic_DNA"/>
</dbReference>
<feature type="domain" description="tRNA nucleotidyltransferase/poly(A) polymerase RNA and SrmB- binding" evidence="14">
    <location>
        <begin position="181"/>
        <end position="241"/>
    </location>
</feature>
<keyword evidence="2 11" id="KW-0808">Transferase</keyword>
<dbReference type="InterPro" id="IPR006675">
    <property type="entry name" value="HDIG_dom"/>
</dbReference>
<dbReference type="GO" id="GO:0046872">
    <property type="term" value="F:metal ion binding"/>
    <property type="evidence" value="ECO:0007669"/>
    <property type="project" value="UniProtKB-KW"/>
</dbReference>
<keyword evidence="4" id="KW-0548">Nucleotidyltransferase</keyword>
<evidence type="ECO:0000259" key="14">
    <source>
        <dbReference type="Pfam" id="PF12627"/>
    </source>
</evidence>
<evidence type="ECO:0000256" key="6">
    <source>
        <dbReference type="ARBA" id="ARBA00022741"/>
    </source>
</evidence>
<accession>A0AAE3TD48</accession>
<dbReference type="InterPro" id="IPR050124">
    <property type="entry name" value="tRNA_CCA-adding_enzyme"/>
</dbReference>
<dbReference type="InterPro" id="IPR032828">
    <property type="entry name" value="PolyA_RNA-bd"/>
</dbReference>
<evidence type="ECO:0000256" key="4">
    <source>
        <dbReference type="ARBA" id="ARBA00022695"/>
    </source>
</evidence>
<organism evidence="15 16">
    <name type="scientific">Stygiobacter electus</name>
    <dbReference type="NCBI Taxonomy" id="3032292"/>
    <lineage>
        <taxon>Bacteria</taxon>
        <taxon>Pseudomonadati</taxon>
        <taxon>Ignavibacteriota</taxon>
        <taxon>Ignavibacteria</taxon>
        <taxon>Ignavibacteriales</taxon>
        <taxon>Melioribacteraceae</taxon>
        <taxon>Stygiobacter</taxon>
    </lineage>
</organism>
<dbReference type="GO" id="GO:0042245">
    <property type="term" value="P:RNA repair"/>
    <property type="evidence" value="ECO:0007669"/>
    <property type="project" value="UniProtKB-KW"/>
</dbReference>
<proteinExistence type="inferred from homology"/>
<dbReference type="InterPro" id="IPR002646">
    <property type="entry name" value="PolA_pol_head_dom"/>
</dbReference>